<evidence type="ECO:0000256" key="11">
    <source>
        <dbReference type="ARBA" id="ARBA00022958"/>
    </source>
</evidence>
<dbReference type="Proteomes" id="UP000002282">
    <property type="component" value="Chromosome X"/>
</dbReference>
<name>A0A0R1E740_DROYA</name>
<evidence type="ECO:0000256" key="13">
    <source>
        <dbReference type="ARBA" id="ARBA00023053"/>
    </source>
</evidence>
<evidence type="ECO:0000256" key="14">
    <source>
        <dbReference type="ARBA" id="ARBA00023065"/>
    </source>
</evidence>
<dbReference type="Pfam" id="PF01699">
    <property type="entry name" value="Na_Ca_ex"/>
    <property type="match status" value="2"/>
</dbReference>
<keyword evidence="12 17" id="KW-1133">Transmembrane helix</keyword>
<dbReference type="PANTHER" id="PTHR10846:SF70">
    <property type="entry name" value="ZYDECO, ISOFORM F"/>
    <property type="match status" value="1"/>
</dbReference>
<reference evidence="19 20" key="1">
    <citation type="journal article" date="2007" name="Nature">
        <title>Evolution of genes and genomes on the Drosophila phylogeny.</title>
        <authorList>
            <consortium name="Drosophila 12 Genomes Consortium"/>
            <person name="Clark A.G."/>
            <person name="Eisen M.B."/>
            <person name="Smith D.R."/>
            <person name="Bergman C.M."/>
            <person name="Oliver B."/>
            <person name="Markow T.A."/>
            <person name="Kaufman T.C."/>
            <person name="Kellis M."/>
            <person name="Gelbart W."/>
            <person name="Iyer V.N."/>
            <person name="Pollard D.A."/>
            <person name="Sackton T.B."/>
            <person name="Larracuente A.M."/>
            <person name="Singh N.D."/>
            <person name="Abad J.P."/>
            <person name="Abt D.N."/>
            <person name="Adryan B."/>
            <person name="Aguade M."/>
            <person name="Akashi H."/>
            <person name="Anderson W.W."/>
            <person name="Aquadro C.F."/>
            <person name="Ardell D.H."/>
            <person name="Arguello R."/>
            <person name="Artieri C.G."/>
            <person name="Barbash D.A."/>
            <person name="Barker D."/>
            <person name="Barsanti P."/>
            <person name="Batterham P."/>
            <person name="Batzoglou S."/>
            <person name="Begun D."/>
            <person name="Bhutkar A."/>
            <person name="Blanco E."/>
            <person name="Bosak S.A."/>
            <person name="Bradley R.K."/>
            <person name="Brand A.D."/>
            <person name="Brent M.R."/>
            <person name="Brooks A.N."/>
            <person name="Brown R.H."/>
            <person name="Butlin R.K."/>
            <person name="Caggese C."/>
            <person name="Calvi B.R."/>
            <person name="Bernardo de Carvalho A."/>
            <person name="Caspi A."/>
            <person name="Castrezana S."/>
            <person name="Celniker S.E."/>
            <person name="Chang J.L."/>
            <person name="Chapple C."/>
            <person name="Chatterji S."/>
            <person name="Chinwalla A."/>
            <person name="Civetta A."/>
            <person name="Clifton S.W."/>
            <person name="Comeron J.M."/>
            <person name="Costello J.C."/>
            <person name="Coyne J.A."/>
            <person name="Daub J."/>
            <person name="David R.G."/>
            <person name="Delcher A.L."/>
            <person name="Delehaunty K."/>
            <person name="Do C.B."/>
            <person name="Ebling H."/>
            <person name="Edwards K."/>
            <person name="Eickbush T."/>
            <person name="Evans J.D."/>
            <person name="Filipski A."/>
            <person name="Findeiss S."/>
            <person name="Freyhult E."/>
            <person name="Fulton L."/>
            <person name="Fulton R."/>
            <person name="Garcia A.C."/>
            <person name="Gardiner A."/>
            <person name="Garfield D.A."/>
            <person name="Garvin B.E."/>
            <person name="Gibson G."/>
            <person name="Gilbert D."/>
            <person name="Gnerre S."/>
            <person name="Godfrey J."/>
            <person name="Good R."/>
            <person name="Gotea V."/>
            <person name="Gravely B."/>
            <person name="Greenberg A.J."/>
            <person name="Griffiths-Jones S."/>
            <person name="Gross S."/>
            <person name="Guigo R."/>
            <person name="Gustafson E.A."/>
            <person name="Haerty W."/>
            <person name="Hahn M.W."/>
            <person name="Halligan D.L."/>
            <person name="Halpern A.L."/>
            <person name="Halter G.M."/>
            <person name="Han M.V."/>
            <person name="Heger A."/>
            <person name="Hillier L."/>
            <person name="Hinrichs A.S."/>
            <person name="Holmes I."/>
            <person name="Hoskins R.A."/>
            <person name="Hubisz M.J."/>
            <person name="Hultmark D."/>
            <person name="Huntley M.A."/>
            <person name="Jaffe D.B."/>
            <person name="Jagadeeshan S."/>
            <person name="Jeck W.R."/>
            <person name="Johnson J."/>
            <person name="Jones C.D."/>
            <person name="Jordan W.C."/>
            <person name="Karpen G.H."/>
            <person name="Kataoka E."/>
            <person name="Keightley P.D."/>
            <person name="Kheradpour P."/>
            <person name="Kirkness E.F."/>
            <person name="Koerich L.B."/>
            <person name="Kristiansen K."/>
            <person name="Kudrna D."/>
            <person name="Kulathinal R.J."/>
            <person name="Kumar S."/>
            <person name="Kwok R."/>
            <person name="Lander E."/>
            <person name="Langley C.H."/>
            <person name="Lapoint R."/>
            <person name="Lazzaro B.P."/>
            <person name="Lee S.J."/>
            <person name="Levesque L."/>
            <person name="Li R."/>
            <person name="Lin C.F."/>
            <person name="Lin M.F."/>
            <person name="Lindblad-Toh K."/>
            <person name="Llopart A."/>
            <person name="Long M."/>
            <person name="Low L."/>
            <person name="Lozovsky E."/>
            <person name="Lu J."/>
            <person name="Luo M."/>
            <person name="Machado C.A."/>
            <person name="Makalowski W."/>
            <person name="Marzo M."/>
            <person name="Matsuda M."/>
            <person name="Matzkin L."/>
            <person name="McAllister B."/>
            <person name="McBride C.S."/>
            <person name="McKernan B."/>
            <person name="McKernan K."/>
            <person name="Mendez-Lago M."/>
            <person name="Minx P."/>
            <person name="Mollenhauer M.U."/>
            <person name="Montooth K."/>
            <person name="Mount S.M."/>
            <person name="Mu X."/>
            <person name="Myers E."/>
            <person name="Negre B."/>
            <person name="Newfeld S."/>
            <person name="Nielsen R."/>
            <person name="Noor M.A."/>
            <person name="O'Grady P."/>
            <person name="Pachter L."/>
            <person name="Papaceit M."/>
            <person name="Parisi M.J."/>
            <person name="Parisi M."/>
            <person name="Parts L."/>
            <person name="Pedersen J.S."/>
            <person name="Pesole G."/>
            <person name="Phillippy A.M."/>
            <person name="Ponting C.P."/>
            <person name="Pop M."/>
            <person name="Porcelli D."/>
            <person name="Powell J.R."/>
            <person name="Prohaska S."/>
            <person name="Pruitt K."/>
            <person name="Puig M."/>
            <person name="Quesneville H."/>
            <person name="Ram K.R."/>
            <person name="Rand D."/>
            <person name="Rasmussen M.D."/>
            <person name="Reed L.K."/>
            <person name="Reenan R."/>
            <person name="Reily A."/>
            <person name="Remington K.A."/>
            <person name="Rieger T.T."/>
            <person name="Ritchie M.G."/>
            <person name="Robin C."/>
            <person name="Rogers Y.H."/>
            <person name="Rohde C."/>
            <person name="Rozas J."/>
            <person name="Rubenfield M.J."/>
            <person name="Ruiz A."/>
            <person name="Russo S."/>
            <person name="Salzberg S.L."/>
            <person name="Sanchez-Gracia A."/>
            <person name="Saranga D.J."/>
            <person name="Sato H."/>
            <person name="Schaeffer S.W."/>
            <person name="Schatz M.C."/>
            <person name="Schlenke T."/>
            <person name="Schwartz R."/>
            <person name="Segarra C."/>
            <person name="Singh R.S."/>
            <person name="Sirot L."/>
            <person name="Sirota M."/>
            <person name="Sisneros N.B."/>
            <person name="Smith C.D."/>
            <person name="Smith T.F."/>
            <person name="Spieth J."/>
            <person name="Stage D.E."/>
            <person name="Stark A."/>
            <person name="Stephan W."/>
            <person name="Strausberg R.L."/>
            <person name="Strempel S."/>
            <person name="Sturgill D."/>
            <person name="Sutton G."/>
            <person name="Sutton G.G."/>
            <person name="Tao W."/>
            <person name="Teichmann S."/>
            <person name="Tobari Y.N."/>
            <person name="Tomimura Y."/>
            <person name="Tsolas J.M."/>
            <person name="Valente V.L."/>
            <person name="Venter E."/>
            <person name="Venter J.C."/>
            <person name="Vicario S."/>
            <person name="Vieira F.G."/>
            <person name="Vilella A.J."/>
            <person name="Villasante A."/>
            <person name="Walenz B."/>
            <person name="Wang J."/>
            <person name="Wasserman M."/>
            <person name="Watts T."/>
            <person name="Wilson D."/>
            <person name="Wilson R.K."/>
            <person name="Wing R.A."/>
            <person name="Wolfner M.F."/>
            <person name="Wong A."/>
            <person name="Wong G.K."/>
            <person name="Wu C.I."/>
            <person name="Wu G."/>
            <person name="Yamamoto D."/>
            <person name="Yang H.P."/>
            <person name="Yang S.P."/>
            <person name="Yorke J.A."/>
            <person name="Yoshida K."/>
            <person name="Zdobnov E."/>
            <person name="Zhang P."/>
            <person name="Zhang Y."/>
            <person name="Zimin A.V."/>
            <person name="Baldwin J."/>
            <person name="Abdouelleil A."/>
            <person name="Abdulkadir J."/>
            <person name="Abebe A."/>
            <person name="Abera B."/>
            <person name="Abreu J."/>
            <person name="Acer S.C."/>
            <person name="Aftuck L."/>
            <person name="Alexander A."/>
            <person name="An P."/>
            <person name="Anderson E."/>
            <person name="Anderson S."/>
            <person name="Arachi H."/>
            <person name="Azer M."/>
            <person name="Bachantsang P."/>
            <person name="Barry A."/>
            <person name="Bayul T."/>
            <person name="Berlin A."/>
            <person name="Bessette D."/>
            <person name="Bloom T."/>
            <person name="Blye J."/>
            <person name="Boguslavskiy L."/>
            <person name="Bonnet C."/>
            <person name="Boukhgalter B."/>
            <person name="Bourzgui I."/>
            <person name="Brown A."/>
            <person name="Cahill P."/>
            <person name="Channer S."/>
            <person name="Cheshatsang Y."/>
            <person name="Chuda L."/>
            <person name="Citroen M."/>
            <person name="Collymore A."/>
            <person name="Cooke P."/>
            <person name="Costello M."/>
            <person name="D'Aco K."/>
            <person name="Daza R."/>
            <person name="De Haan G."/>
            <person name="DeGray S."/>
            <person name="DeMaso C."/>
            <person name="Dhargay N."/>
            <person name="Dooley K."/>
            <person name="Dooley E."/>
            <person name="Doricent M."/>
            <person name="Dorje P."/>
            <person name="Dorjee K."/>
            <person name="Dupes A."/>
            <person name="Elong R."/>
            <person name="Falk J."/>
            <person name="Farina A."/>
            <person name="Faro S."/>
            <person name="Ferguson D."/>
            <person name="Fisher S."/>
            <person name="Foley C.D."/>
            <person name="Franke A."/>
            <person name="Friedrich D."/>
            <person name="Gadbois L."/>
            <person name="Gearin G."/>
            <person name="Gearin C.R."/>
            <person name="Giannoukos G."/>
            <person name="Goode T."/>
            <person name="Graham J."/>
            <person name="Grandbois E."/>
            <person name="Grewal S."/>
            <person name="Gyaltsen K."/>
            <person name="Hafez N."/>
            <person name="Hagos B."/>
            <person name="Hall J."/>
            <person name="Henson C."/>
            <person name="Hollinger A."/>
            <person name="Honan T."/>
            <person name="Huard M.D."/>
            <person name="Hughes L."/>
            <person name="Hurhula B."/>
            <person name="Husby M.E."/>
            <person name="Kamat A."/>
            <person name="Kanga B."/>
            <person name="Kashin S."/>
            <person name="Khazanovich D."/>
            <person name="Kisner P."/>
            <person name="Lance K."/>
            <person name="Lara M."/>
            <person name="Lee W."/>
            <person name="Lennon N."/>
            <person name="Letendre F."/>
            <person name="LeVine R."/>
            <person name="Lipovsky A."/>
            <person name="Liu X."/>
            <person name="Liu J."/>
            <person name="Liu S."/>
            <person name="Lokyitsang T."/>
            <person name="Lokyitsang Y."/>
            <person name="Lubonja R."/>
            <person name="Lui A."/>
            <person name="MacDonald P."/>
            <person name="Magnisalis V."/>
            <person name="Maru K."/>
            <person name="Matthews C."/>
            <person name="McCusker W."/>
            <person name="McDonough S."/>
            <person name="Mehta T."/>
            <person name="Meldrim J."/>
            <person name="Meneus L."/>
            <person name="Mihai O."/>
            <person name="Mihalev A."/>
            <person name="Mihova T."/>
            <person name="Mittelman R."/>
            <person name="Mlenga V."/>
            <person name="Montmayeur A."/>
            <person name="Mulrain L."/>
            <person name="Navidi A."/>
            <person name="Naylor J."/>
            <person name="Negash T."/>
            <person name="Nguyen T."/>
            <person name="Nguyen N."/>
            <person name="Nicol R."/>
            <person name="Norbu C."/>
            <person name="Norbu N."/>
            <person name="Novod N."/>
            <person name="O'Neill B."/>
            <person name="Osman S."/>
            <person name="Markiewicz E."/>
            <person name="Oyono O.L."/>
            <person name="Patti C."/>
            <person name="Phunkhang P."/>
            <person name="Pierre F."/>
            <person name="Priest M."/>
            <person name="Raghuraman S."/>
            <person name="Rege F."/>
            <person name="Reyes R."/>
            <person name="Rise C."/>
            <person name="Rogov P."/>
            <person name="Ross K."/>
            <person name="Ryan E."/>
            <person name="Settipalli S."/>
            <person name="Shea T."/>
            <person name="Sherpa N."/>
            <person name="Shi L."/>
            <person name="Shih D."/>
            <person name="Sparrow T."/>
            <person name="Spaulding J."/>
            <person name="Stalker J."/>
            <person name="Stange-Thomann N."/>
            <person name="Stavropoulos S."/>
            <person name="Stone C."/>
            <person name="Strader C."/>
            <person name="Tesfaye S."/>
            <person name="Thomson T."/>
            <person name="Thoulutsang Y."/>
            <person name="Thoulutsang D."/>
            <person name="Topham K."/>
            <person name="Topping I."/>
            <person name="Tsamla T."/>
            <person name="Vassiliev H."/>
            <person name="Vo A."/>
            <person name="Wangchuk T."/>
            <person name="Wangdi T."/>
            <person name="Weiand M."/>
            <person name="Wilkinson J."/>
            <person name="Wilson A."/>
            <person name="Yadav S."/>
            <person name="Young G."/>
            <person name="Yu Q."/>
            <person name="Zembek L."/>
            <person name="Zhong D."/>
            <person name="Zimmer A."/>
            <person name="Zwirko Z."/>
            <person name="Jaffe D.B."/>
            <person name="Alvarez P."/>
            <person name="Brockman W."/>
            <person name="Butler J."/>
            <person name="Chin C."/>
            <person name="Gnerre S."/>
            <person name="Grabherr M."/>
            <person name="Kleber M."/>
            <person name="Mauceli E."/>
            <person name="MacCallum I."/>
        </authorList>
    </citation>
    <scope>NUCLEOTIDE SEQUENCE [LARGE SCALE GENOMIC DNA]</scope>
    <source>
        <strain evidence="20">Tai18E2 / Tucson 14021-0261.01</strain>
    </source>
</reference>
<dbReference type="GO" id="GO:0006874">
    <property type="term" value="P:intracellular calcium ion homeostasis"/>
    <property type="evidence" value="ECO:0007669"/>
    <property type="project" value="TreeGrafter"/>
</dbReference>
<dbReference type="InterPro" id="IPR044880">
    <property type="entry name" value="NCX_ion-bd_dom_sf"/>
</dbReference>
<feature type="domain" description="Sodium/calcium exchanger membrane region" evidence="18">
    <location>
        <begin position="62"/>
        <end position="200"/>
    </location>
</feature>
<feature type="transmembrane region" description="Helical" evidence="17">
    <location>
        <begin position="377"/>
        <end position="396"/>
    </location>
</feature>
<evidence type="ECO:0000256" key="7">
    <source>
        <dbReference type="ARBA" id="ARBA00022692"/>
    </source>
</evidence>
<dbReference type="GO" id="GO:0008273">
    <property type="term" value="F:calcium, potassium:sodium antiporter activity"/>
    <property type="evidence" value="ECO:0007669"/>
    <property type="project" value="TreeGrafter"/>
</dbReference>
<evidence type="ECO:0000256" key="15">
    <source>
        <dbReference type="ARBA" id="ARBA00023136"/>
    </source>
</evidence>
<dbReference type="AlphaFoldDB" id="A0A0R1E740"/>
<keyword evidence="6" id="KW-0109">Calcium transport</keyword>
<evidence type="ECO:0000259" key="18">
    <source>
        <dbReference type="Pfam" id="PF01699"/>
    </source>
</evidence>
<accession>A0A0R1E740</accession>
<dbReference type="GO" id="GO:0005886">
    <property type="term" value="C:plasma membrane"/>
    <property type="evidence" value="ECO:0007669"/>
    <property type="project" value="TreeGrafter"/>
</dbReference>
<reference evidence="19 20" key="2">
    <citation type="journal article" date="2007" name="PLoS Biol.">
        <title>Principles of genome evolution in the Drosophila melanogaster species group.</title>
        <authorList>
            <person name="Ranz J.M."/>
            <person name="Maurin D."/>
            <person name="Chan Y.S."/>
            <person name="von Grotthuss M."/>
            <person name="Hillier L.W."/>
            <person name="Roote J."/>
            <person name="Ashburner M."/>
            <person name="Bergman C.M."/>
        </authorList>
    </citation>
    <scope>NUCLEOTIDE SEQUENCE [LARGE SCALE GENOMIC DNA]</scope>
    <source>
        <strain evidence="20">Tai18E2 / Tucson 14021-0261.01</strain>
    </source>
</reference>
<evidence type="ECO:0000256" key="6">
    <source>
        <dbReference type="ARBA" id="ARBA00022568"/>
    </source>
</evidence>
<evidence type="ECO:0000256" key="17">
    <source>
        <dbReference type="SAM" id="Phobius"/>
    </source>
</evidence>
<keyword evidence="10" id="KW-0769">Symport</keyword>
<feature type="transmembrane region" description="Helical" evidence="17">
    <location>
        <begin position="354"/>
        <end position="371"/>
    </location>
</feature>
<keyword evidence="3" id="KW-0813">Transport</keyword>
<feature type="transmembrane region" description="Helical" evidence="17">
    <location>
        <begin position="184"/>
        <end position="203"/>
    </location>
</feature>
<feature type="domain" description="Sodium/calcium exchanger membrane region" evidence="18">
    <location>
        <begin position="278"/>
        <end position="424"/>
    </location>
</feature>
<feature type="transmembrane region" description="Helical" evidence="17">
    <location>
        <begin position="311"/>
        <end position="333"/>
    </location>
</feature>
<evidence type="ECO:0000256" key="2">
    <source>
        <dbReference type="ARBA" id="ARBA00005364"/>
    </source>
</evidence>
<dbReference type="EMBL" id="CH891579">
    <property type="protein sequence ID" value="KRK05046.1"/>
    <property type="molecule type" value="Genomic_DNA"/>
</dbReference>
<dbReference type="OrthoDB" id="2127281at2759"/>
<dbReference type="NCBIfam" id="TIGR00367">
    <property type="entry name" value="calcium/sodium antiporter"/>
    <property type="match status" value="1"/>
</dbReference>
<feature type="transmembrane region" description="Helical" evidence="17">
    <location>
        <begin position="125"/>
        <end position="147"/>
    </location>
</feature>
<evidence type="ECO:0000256" key="4">
    <source>
        <dbReference type="ARBA" id="ARBA00022449"/>
    </source>
</evidence>
<feature type="transmembrane region" description="Helical" evidence="17">
    <location>
        <begin position="54"/>
        <end position="75"/>
    </location>
</feature>
<keyword evidence="15 17" id="KW-0472">Membrane</keyword>
<comment type="subcellular location">
    <subcellularLocation>
        <location evidence="1">Membrane</location>
        <topology evidence="1">Multi-pass membrane protein</topology>
    </subcellularLocation>
</comment>
<keyword evidence="11" id="KW-0630">Potassium</keyword>
<keyword evidence="4" id="KW-0050">Antiport</keyword>
<protein>
    <submittedName>
        <fullName evidence="19">Uncharacterized protein, isoform A</fullName>
    </submittedName>
</protein>
<keyword evidence="5" id="KW-0633">Potassium transport</keyword>
<organism evidence="19 20">
    <name type="scientific">Drosophila yakuba</name>
    <name type="common">Fruit fly</name>
    <dbReference type="NCBI Taxonomy" id="7245"/>
    <lineage>
        <taxon>Eukaryota</taxon>
        <taxon>Metazoa</taxon>
        <taxon>Ecdysozoa</taxon>
        <taxon>Arthropoda</taxon>
        <taxon>Hexapoda</taxon>
        <taxon>Insecta</taxon>
        <taxon>Pterygota</taxon>
        <taxon>Neoptera</taxon>
        <taxon>Endopterygota</taxon>
        <taxon>Diptera</taxon>
        <taxon>Brachycera</taxon>
        <taxon>Muscomorpha</taxon>
        <taxon>Ephydroidea</taxon>
        <taxon>Drosophilidae</taxon>
        <taxon>Drosophila</taxon>
        <taxon>Sophophora</taxon>
    </lineage>
</organism>
<keyword evidence="16" id="KW-0739">Sodium transport</keyword>
<dbReference type="InterPro" id="IPR004837">
    <property type="entry name" value="NaCa_Exmemb"/>
</dbReference>
<sequence>MFFDWRPSEFKHNSYEGGYYPFAYRHVISDDIDAINCTLPTIVDFPNLLRQKSWIAIVVSFLVSMYLFVILAIVCDDYLVPAMERLCYTLRMSYDVAGATFLAASTSAPELFVNFVGTFVTNGDIGLGTIVGSSVFNVLAIAGVCGIFCQPTKLDWWPVTRDTVWYLVAIGSLTSVLWDSLVMWYEAFVLLLLYFAYVFQLLFDRRIQNLFRHEHAESEVLDEDPMTREEEPLKGFRDRVCVKPQPKSNFCQWTWWVIKYPAELMLACTIPSARSIFFLSMCFAVLWISMISYLLAWFLTILGYNLNIPDAIMGLTILAAGTSVPEVASSYIVSKKGYGSMAICNAIGSNTFDIFVCLGLPWLLNICIYQHKVVIDSTALTFTTAMLVLTASILYLGLLATKFVMGKIVGCICVISYLLFLIIACTLEILLNKENTCDIEDSNGFF</sequence>
<evidence type="ECO:0000256" key="8">
    <source>
        <dbReference type="ARBA" id="ARBA00022729"/>
    </source>
</evidence>
<keyword evidence="14" id="KW-0406">Ion transport</keyword>
<dbReference type="PANTHER" id="PTHR10846">
    <property type="entry name" value="SODIUM/POTASSIUM/CALCIUM EXCHANGER"/>
    <property type="match status" value="1"/>
</dbReference>
<evidence type="ECO:0000256" key="12">
    <source>
        <dbReference type="ARBA" id="ARBA00022989"/>
    </source>
</evidence>
<keyword evidence="20" id="KW-1185">Reference proteome</keyword>
<evidence type="ECO:0000313" key="19">
    <source>
        <dbReference type="EMBL" id="KRK05046.1"/>
    </source>
</evidence>
<feature type="transmembrane region" description="Helical" evidence="17">
    <location>
        <begin position="276"/>
        <end position="299"/>
    </location>
</feature>
<dbReference type="InterPro" id="IPR004481">
    <property type="entry name" value="K/Na/Ca-exchanger"/>
</dbReference>
<keyword evidence="9" id="KW-0106">Calcium</keyword>
<evidence type="ECO:0000256" key="1">
    <source>
        <dbReference type="ARBA" id="ARBA00004141"/>
    </source>
</evidence>
<gene>
    <name evidence="19" type="primary">Dyak\GE27302</name>
    <name evidence="19" type="synonym">GE27302</name>
    <name evidence="19" type="ORF">Dyak_GE27302</name>
</gene>
<evidence type="ECO:0000256" key="16">
    <source>
        <dbReference type="ARBA" id="ARBA00023201"/>
    </source>
</evidence>
<evidence type="ECO:0000256" key="10">
    <source>
        <dbReference type="ARBA" id="ARBA00022847"/>
    </source>
</evidence>
<evidence type="ECO:0000313" key="20">
    <source>
        <dbReference type="Proteomes" id="UP000002282"/>
    </source>
</evidence>
<keyword evidence="13" id="KW-0915">Sodium</keyword>
<evidence type="ECO:0000256" key="5">
    <source>
        <dbReference type="ARBA" id="ARBA00022538"/>
    </source>
</evidence>
<comment type="similarity">
    <text evidence="2">Belongs to the Ca(2+):cation antiporter (CaCA) (TC 2.A.19) family. SLC24A subfamily.</text>
</comment>
<keyword evidence="7 17" id="KW-0812">Transmembrane</keyword>
<dbReference type="GO" id="GO:0015293">
    <property type="term" value="F:symporter activity"/>
    <property type="evidence" value="ECO:0007669"/>
    <property type="project" value="UniProtKB-KW"/>
</dbReference>
<feature type="transmembrane region" description="Helical" evidence="17">
    <location>
        <begin position="408"/>
        <end position="431"/>
    </location>
</feature>
<dbReference type="FunFam" id="1.20.1420.30:FF:000009">
    <property type="entry name" value="sodium/potassium/calcium exchanger 5 isoform X2"/>
    <property type="match status" value="1"/>
</dbReference>
<feature type="transmembrane region" description="Helical" evidence="17">
    <location>
        <begin position="96"/>
        <end position="119"/>
    </location>
</feature>
<dbReference type="GO" id="GO:0005262">
    <property type="term" value="F:calcium channel activity"/>
    <property type="evidence" value="ECO:0007669"/>
    <property type="project" value="TreeGrafter"/>
</dbReference>
<feature type="transmembrane region" description="Helical" evidence="17">
    <location>
        <begin position="159"/>
        <end position="178"/>
    </location>
</feature>
<evidence type="ECO:0000256" key="3">
    <source>
        <dbReference type="ARBA" id="ARBA00022448"/>
    </source>
</evidence>
<dbReference type="Gene3D" id="1.20.1420.30">
    <property type="entry name" value="NCX, central ion-binding region"/>
    <property type="match status" value="2"/>
</dbReference>
<proteinExistence type="inferred from homology"/>
<evidence type="ECO:0000256" key="9">
    <source>
        <dbReference type="ARBA" id="ARBA00022837"/>
    </source>
</evidence>
<keyword evidence="8" id="KW-0732">Signal</keyword>